<keyword evidence="4" id="KW-1185">Reference proteome</keyword>
<dbReference type="SUPFAM" id="SSF56349">
    <property type="entry name" value="DNA breaking-rejoining enzymes"/>
    <property type="match status" value="1"/>
</dbReference>
<reference evidence="3 4" key="1">
    <citation type="submission" date="2024-11" db="EMBL/GenBank/DDBJ databases">
        <authorList>
            <person name="Heng Y.C."/>
            <person name="Lim A.C.H."/>
            <person name="Lee J.K.Y."/>
            <person name="Kittelmann S."/>
        </authorList>
    </citation>
    <scope>NUCLEOTIDE SEQUENCE [LARGE SCALE GENOMIC DNA]</scope>
    <source>
        <strain evidence="3 4">WILCCON 0112</strain>
    </source>
</reference>
<dbReference type="PROSITE" id="PS51898">
    <property type="entry name" value="TYR_RECOMBINASE"/>
    <property type="match status" value="1"/>
</dbReference>
<dbReference type="InterPro" id="IPR011010">
    <property type="entry name" value="DNA_brk_join_enz"/>
</dbReference>
<dbReference type="Gene3D" id="1.10.443.10">
    <property type="entry name" value="Intergrase catalytic core"/>
    <property type="match status" value="1"/>
</dbReference>
<organism evidence="3 4">
    <name type="scientific">Candidatus Clostridium helianthi</name>
    <dbReference type="NCBI Taxonomy" id="3381660"/>
    <lineage>
        <taxon>Bacteria</taxon>
        <taxon>Bacillati</taxon>
        <taxon>Bacillota</taxon>
        <taxon>Clostridia</taxon>
        <taxon>Eubacteriales</taxon>
        <taxon>Clostridiaceae</taxon>
        <taxon>Clostridium</taxon>
    </lineage>
</organism>
<evidence type="ECO:0000313" key="4">
    <source>
        <dbReference type="Proteomes" id="UP001623600"/>
    </source>
</evidence>
<dbReference type="InterPro" id="IPR002104">
    <property type="entry name" value="Integrase_catalytic"/>
</dbReference>
<dbReference type="EMBL" id="JBJIAB010000011">
    <property type="protein sequence ID" value="MFL0165619.1"/>
    <property type="molecule type" value="Genomic_DNA"/>
</dbReference>
<evidence type="ECO:0000313" key="3">
    <source>
        <dbReference type="EMBL" id="MFL0165619.1"/>
    </source>
</evidence>
<sequence>MRKKGKNAAVTIKDPKDLQRIANRLKQYNYRAYILWSIAINTGYRGGDLVKLTVEDIRRAIQTGELSVLEEKTVNSRKVPFTRTVVLSNKLISILRDYIKDKNDAEYIYWSTKGEGIAPFKDHIERESLGKIFRKVIIELGIANNSIGVHTPRKTYGYFQYLEHDRNIHLVQKLFGHSKPSVTMDYIGLDNDILEESAERMNKYVY</sequence>
<accession>A0ABW8S419</accession>
<dbReference type="InterPro" id="IPR013762">
    <property type="entry name" value="Integrase-like_cat_sf"/>
</dbReference>
<dbReference type="PANTHER" id="PTHR30349:SF82">
    <property type="entry name" value="INTEGRASE_RECOMBINASE YOEC-RELATED"/>
    <property type="match status" value="1"/>
</dbReference>
<feature type="domain" description="Tyr recombinase" evidence="2">
    <location>
        <begin position="6"/>
        <end position="199"/>
    </location>
</feature>
<protein>
    <submittedName>
        <fullName evidence="3">Tyrosine-type recombinase/integrase</fullName>
    </submittedName>
</protein>
<dbReference type="InterPro" id="IPR050090">
    <property type="entry name" value="Tyrosine_recombinase_XerCD"/>
</dbReference>
<proteinExistence type="predicted"/>
<dbReference type="Pfam" id="PF00589">
    <property type="entry name" value="Phage_integrase"/>
    <property type="match status" value="1"/>
</dbReference>
<name>A0ABW8S419_9CLOT</name>
<keyword evidence="1" id="KW-0233">DNA recombination</keyword>
<dbReference type="PANTHER" id="PTHR30349">
    <property type="entry name" value="PHAGE INTEGRASE-RELATED"/>
    <property type="match status" value="1"/>
</dbReference>
<dbReference type="RefSeq" id="WP_406761226.1">
    <property type="nucleotide sequence ID" value="NZ_JBJIAB010000011.1"/>
</dbReference>
<dbReference type="Proteomes" id="UP001623600">
    <property type="component" value="Unassembled WGS sequence"/>
</dbReference>
<comment type="caution">
    <text evidence="3">The sequence shown here is derived from an EMBL/GenBank/DDBJ whole genome shotgun (WGS) entry which is preliminary data.</text>
</comment>
<evidence type="ECO:0000259" key="2">
    <source>
        <dbReference type="PROSITE" id="PS51898"/>
    </source>
</evidence>
<gene>
    <name evidence="3" type="ORF">ACJDTP_11115</name>
</gene>
<evidence type="ECO:0000256" key="1">
    <source>
        <dbReference type="ARBA" id="ARBA00023172"/>
    </source>
</evidence>